<dbReference type="RefSeq" id="XP_058336560.1">
    <property type="nucleotide sequence ID" value="XM_058492679.1"/>
</dbReference>
<proteinExistence type="predicted"/>
<dbReference type="GeneID" id="83220126"/>
<evidence type="ECO:0000313" key="1">
    <source>
        <dbReference type="EMBL" id="KAJ8651646.1"/>
    </source>
</evidence>
<keyword evidence="2" id="KW-1185">Reference proteome</keyword>
<evidence type="ECO:0000313" key="2">
    <source>
        <dbReference type="Proteomes" id="UP001234581"/>
    </source>
</evidence>
<organism evidence="1 2">
    <name type="scientific">Lichtheimia ornata</name>
    <dbReference type="NCBI Taxonomy" id="688661"/>
    <lineage>
        <taxon>Eukaryota</taxon>
        <taxon>Fungi</taxon>
        <taxon>Fungi incertae sedis</taxon>
        <taxon>Mucoromycota</taxon>
        <taxon>Mucoromycotina</taxon>
        <taxon>Mucoromycetes</taxon>
        <taxon>Mucorales</taxon>
        <taxon>Lichtheimiaceae</taxon>
        <taxon>Lichtheimia</taxon>
    </lineage>
</organism>
<reference evidence="1 2" key="1">
    <citation type="submission" date="2023-03" db="EMBL/GenBank/DDBJ databases">
        <title>Genome sequence of Lichtheimia ornata CBS 291.66.</title>
        <authorList>
            <person name="Mohabir J.T."/>
            <person name="Shea T.P."/>
            <person name="Kurbessoian T."/>
            <person name="Berby B."/>
            <person name="Fontaine J."/>
            <person name="Livny J."/>
            <person name="Gnirke A."/>
            <person name="Stajich J.E."/>
            <person name="Cuomo C.A."/>
        </authorList>
    </citation>
    <scope>NUCLEOTIDE SEQUENCE [LARGE SCALE GENOMIC DNA]</scope>
    <source>
        <strain evidence="1">CBS 291.66</strain>
    </source>
</reference>
<sequence>MHVPGSLKDLQLAPISRHARETIHKMVDQNMNWASINNVLRIDKKSLKSLMEGNSTTGVPMILRIGYDHVFYAMRKSIKSRARFNDQLESSFEKWTEKIANEDGHSKYLTMDEDQVSYSRVWV</sequence>
<name>A0AAD7URA6_9FUNG</name>
<protein>
    <submittedName>
        <fullName evidence="1">Uncharacterized protein</fullName>
    </submittedName>
</protein>
<dbReference type="AlphaFoldDB" id="A0AAD7URA6"/>
<dbReference type="Proteomes" id="UP001234581">
    <property type="component" value="Unassembled WGS sequence"/>
</dbReference>
<accession>A0AAD7URA6</accession>
<gene>
    <name evidence="1" type="ORF">O0I10_012792</name>
</gene>
<dbReference type="EMBL" id="JARTCD010000158">
    <property type="protein sequence ID" value="KAJ8651646.1"/>
    <property type="molecule type" value="Genomic_DNA"/>
</dbReference>
<comment type="caution">
    <text evidence="1">The sequence shown here is derived from an EMBL/GenBank/DDBJ whole genome shotgun (WGS) entry which is preliminary data.</text>
</comment>